<protein>
    <submittedName>
        <fullName evidence="1">Methyltransferase</fullName>
    </submittedName>
</protein>
<sequence>MKNEQVRTKMIAELYVPAAQKRFDVRIPLDLRVHELTRLLSKLLSEVEPGSYAFDADAVLCEYQTGNVYSASLTPREMGWKNGIRLLLL</sequence>
<comment type="caution">
    <text evidence="1">The sequence shown here is derived from an EMBL/GenBank/DDBJ whole genome shotgun (WGS) entry which is preliminary data.</text>
</comment>
<dbReference type="GO" id="GO:0032259">
    <property type="term" value="P:methylation"/>
    <property type="evidence" value="ECO:0007669"/>
    <property type="project" value="UniProtKB-KW"/>
</dbReference>
<evidence type="ECO:0000313" key="1">
    <source>
        <dbReference type="EMBL" id="MBM6920407.1"/>
    </source>
</evidence>
<reference evidence="1" key="1">
    <citation type="submission" date="2020-08" db="EMBL/GenBank/DDBJ databases">
        <authorList>
            <person name="Cejkova D."/>
            <person name="Kubasova T."/>
            <person name="Jahodarova E."/>
            <person name="Rychlik I."/>
        </authorList>
    </citation>
    <scope>NUCLEOTIDE SEQUENCE</scope>
    <source>
        <strain evidence="1">An559</strain>
    </source>
</reference>
<dbReference type="RefSeq" id="WP_204445221.1">
    <property type="nucleotide sequence ID" value="NZ_JACJKY010000005.1"/>
</dbReference>
<keyword evidence="1" id="KW-0808">Transferase</keyword>
<accession>A0A938X6L7</accession>
<dbReference type="EMBL" id="JACJKY010000005">
    <property type="protein sequence ID" value="MBM6920407.1"/>
    <property type="molecule type" value="Genomic_DNA"/>
</dbReference>
<name>A0A938X6L7_9FIRM</name>
<keyword evidence="2" id="KW-1185">Reference proteome</keyword>
<dbReference type="Proteomes" id="UP000774750">
    <property type="component" value="Unassembled WGS sequence"/>
</dbReference>
<gene>
    <name evidence="1" type="ORF">H6A12_04455</name>
</gene>
<evidence type="ECO:0000313" key="2">
    <source>
        <dbReference type="Proteomes" id="UP000774750"/>
    </source>
</evidence>
<proteinExistence type="predicted"/>
<dbReference type="AlphaFoldDB" id="A0A938X6L7"/>
<reference evidence="1" key="2">
    <citation type="journal article" date="2021" name="Sci. Rep.">
        <title>The distribution of antibiotic resistance genes in chicken gut microbiota commensals.</title>
        <authorList>
            <person name="Juricova H."/>
            <person name="Matiasovicova J."/>
            <person name="Kubasova T."/>
            <person name="Cejkova D."/>
            <person name="Rychlik I."/>
        </authorList>
    </citation>
    <scope>NUCLEOTIDE SEQUENCE</scope>
    <source>
        <strain evidence="1">An559</strain>
    </source>
</reference>
<dbReference type="GO" id="GO:0008168">
    <property type="term" value="F:methyltransferase activity"/>
    <property type="evidence" value="ECO:0007669"/>
    <property type="project" value="UniProtKB-KW"/>
</dbReference>
<keyword evidence="1" id="KW-0489">Methyltransferase</keyword>
<organism evidence="1 2">
    <name type="scientific">Merdimmobilis hominis</name>
    <dbReference type="NCBI Taxonomy" id="2897707"/>
    <lineage>
        <taxon>Bacteria</taxon>
        <taxon>Bacillati</taxon>
        <taxon>Bacillota</taxon>
        <taxon>Clostridia</taxon>
        <taxon>Eubacteriales</taxon>
        <taxon>Oscillospiraceae</taxon>
        <taxon>Merdimmobilis</taxon>
    </lineage>
</organism>